<reference evidence="1" key="2">
    <citation type="journal article" date="2015" name="Data Brief">
        <title>Shoot transcriptome of the giant reed, Arundo donax.</title>
        <authorList>
            <person name="Barrero R.A."/>
            <person name="Guerrero F.D."/>
            <person name="Moolhuijzen P."/>
            <person name="Goolsby J.A."/>
            <person name="Tidwell J."/>
            <person name="Bellgard S.E."/>
            <person name="Bellgard M.I."/>
        </authorList>
    </citation>
    <scope>NUCLEOTIDE SEQUENCE</scope>
    <source>
        <tissue evidence="1">Shoot tissue taken approximately 20 cm above the soil surface</tissue>
    </source>
</reference>
<organism evidence="1">
    <name type="scientific">Arundo donax</name>
    <name type="common">Giant reed</name>
    <name type="synonym">Donax arundinaceus</name>
    <dbReference type="NCBI Taxonomy" id="35708"/>
    <lineage>
        <taxon>Eukaryota</taxon>
        <taxon>Viridiplantae</taxon>
        <taxon>Streptophyta</taxon>
        <taxon>Embryophyta</taxon>
        <taxon>Tracheophyta</taxon>
        <taxon>Spermatophyta</taxon>
        <taxon>Magnoliopsida</taxon>
        <taxon>Liliopsida</taxon>
        <taxon>Poales</taxon>
        <taxon>Poaceae</taxon>
        <taxon>PACMAD clade</taxon>
        <taxon>Arundinoideae</taxon>
        <taxon>Arundineae</taxon>
        <taxon>Arundo</taxon>
    </lineage>
</organism>
<sequence length="57" mass="6738">MHFIHTRSDVLFCSLTSFAHKLCSSMLTYIVYENHITSTCCCHNQTLFNQESRIYFN</sequence>
<name>A0A0A9BTU3_ARUDO</name>
<proteinExistence type="predicted"/>
<reference evidence="1" key="1">
    <citation type="submission" date="2014-09" db="EMBL/GenBank/DDBJ databases">
        <authorList>
            <person name="Magalhaes I.L.F."/>
            <person name="Oliveira U."/>
            <person name="Santos F.R."/>
            <person name="Vidigal T.H.D.A."/>
            <person name="Brescovit A.D."/>
            <person name="Santos A.J."/>
        </authorList>
    </citation>
    <scope>NUCLEOTIDE SEQUENCE</scope>
    <source>
        <tissue evidence="1">Shoot tissue taken approximately 20 cm above the soil surface</tissue>
    </source>
</reference>
<dbReference type="AlphaFoldDB" id="A0A0A9BTU3"/>
<accession>A0A0A9BTU3</accession>
<dbReference type="EMBL" id="GBRH01235218">
    <property type="protein sequence ID" value="JAD62677.1"/>
    <property type="molecule type" value="Transcribed_RNA"/>
</dbReference>
<protein>
    <submittedName>
        <fullName evidence="1">Uncharacterized protein</fullName>
    </submittedName>
</protein>
<evidence type="ECO:0000313" key="1">
    <source>
        <dbReference type="EMBL" id="JAD62677.1"/>
    </source>
</evidence>